<dbReference type="PANTHER" id="PTHR11731:SF193">
    <property type="entry name" value="DIPEPTIDYL PEPTIDASE 9"/>
    <property type="match status" value="1"/>
</dbReference>
<gene>
    <name evidence="2" type="ORF">Gasu_31700</name>
</gene>
<organism evidence="2 3">
    <name type="scientific">Galdieria sulphuraria</name>
    <name type="common">Red alga</name>
    <dbReference type="NCBI Taxonomy" id="130081"/>
    <lineage>
        <taxon>Eukaryota</taxon>
        <taxon>Rhodophyta</taxon>
        <taxon>Bangiophyceae</taxon>
        <taxon>Galdieriales</taxon>
        <taxon>Galdieriaceae</taxon>
        <taxon>Galdieria</taxon>
    </lineage>
</organism>
<protein>
    <submittedName>
        <fullName evidence="2">Dipeptidyl-peptidase</fullName>
    </submittedName>
</protein>
<dbReference type="InterPro" id="IPR002469">
    <property type="entry name" value="Peptidase_S9B_N"/>
</dbReference>
<dbReference type="SUPFAM" id="SSF82171">
    <property type="entry name" value="DPP6 N-terminal domain-like"/>
    <property type="match status" value="1"/>
</dbReference>
<feature type="domain" description="Dipeptidylpeptidase IV N-terminal" evidence="1">
    <location>
        <begin position="166"/>
        <end position="228"/>
    </location>
</feature>
<dbReference type="KEGG" id="gsl:Gasu_31700"/>
<dbReference type="Pfam" id="PF00930">
    <property type="entry name" value="DPPIV_N"/>
    <property type="match status" value="1"/>
</dbReference>
<dbReference type="eggNOG" id="KOG2281">
    <property type="taxonomic scope" value="Eukaryota"/>
</dbReference>
<accession>M2Y0K4</accession>
<name>M2Y0K4_GALSU</name>
<dbReference type="GeneID" id="17088145"/>
<evidence type="ECO:0000259" key="1">
    <source>
        <dbReference type="Pfam" id="PF00930"/>
    </source>
</evidence>
<dbReference type="InterPro" id="IPR050278">
    <property type="entry name" value="Serine_Prot_S9B/DPPIV"/>
</dbReference>
<evidence type="ECO:0000313" key="2">
    <source>
        <dbReference type="EMBL" id="EME29339.1"/>
    </source>
</evidence>
<keyword evidence="3" id="KW-1185">Reference proteome</keyword>
<proteinExistence type="predicted"/>
<dbReference type="GO" id="GO:0008239">
    <property type="term" value="F:dipeptidyl-peptidase activity"/>
    <property type="evidence" value="ECO:0007669"/>
    <property type="project" value="TreeGrafter"/>
</dbReference>
<sequence length="234" mass="27180">MERVQTWKDLVKCRKAQNGANIPRNFAFLDNRFLLFLGIDASIEIDCPTSHLYYVALSKDNISPSSVADLEWKPLSQSLQSSLKQQLSEEDSKIKNAKEVSKEEELLKERQRRSFEGLCCYLFHPSTQRLLLPQGTHLDVFSYSNPSSSSSLDEAFQLFNSYQASEGYLDPKWSPDGRYISFIRDGDIWLLCVNDSLETRLTFSEHNVSCRVAEYIMQEEFDRFIGYWCVHFIR</sequence>
<evidence type="ECO:0000313" key="3">
    <source>
        <dbReference type="Proteomes" id="UP000030680"/>
    </source>
</evidence>
<dbReference type="RefSeq" id="XP_005705859.1">
    <property type="nucleotide sequence ID" value="XM_005705802.1"/>
</dbReference>
<dbReference type="AlphaFoldDB" id="M2Y0K4"/>
<dbReference type="PANTHER" id="PTHR11731">
    <property type="entry name" value="PROTEASE FAMILY S9B,C DIPEPTIDYL-PEPTIDASE IV-RELATED"/>
    <property type="match status" value="1"/>
</dbReference>
<dbReference type="GO" id="GO:0006508">
    <property type="term" value="P:proteolysis"/>
    <property type="evidence" value="ECO:0007669"/>
    <property type="project" value="InterPro"/>
</dbReference>
<reference evidence="3" key="1">
    <citation type="journal article" date="2013" name="Science">
        <title>Gene transfer from bacteria and archaea facilitated evolution of an extremophilic eukaryote.</title>
        <authorList>
            <person name="Schonknecht G."/>
            <person name="Chen W.H."/>
            <person name="Ternes C.M."/>
            <person name="Barbier G.G."/>
            <person name="Shrestha R.P."/>
            <person name="Stanke M."/>
            <person name="Brautigam A."/>
            <person name="Baker B.J."/>
            <person name="Banfield J.F."/>
            <person name="Garavito R.M."/>
            <person name="Carr K."/>
            <person name="Wilkerson C."/>
            <person name="Rensing S.A."/>
            <person name="Gagneul D."/>
            <person name="Dickenson N.E."/>
            <person name="Oesterhelt C."/>
            <person name="Lercher M.J."/>
            <person name="Weber A.P."/>
        </authorList>
    </citation>
    <scope>NUCLEOTIDE SEQUENCE [LARGE SCALE GENOMIC DNA]</scope>
    <source>
        <strain evidence="3">074W</strain>
    </source>
</reference>
<dbReference type="Gene3D" id="2.140.10.30">
    <property type="entry name" value="Dipeptidylpeptidase IV, N-terminal domain"/>
    <property type="match status" value="1"/>
</dbReference>
<dbReference type="EMBL" id="KB454509">
    <property type="protein sequence ID" value="EME29339.1"/>
    <property type="molecule type" value="Genomic_DNA"/>
</dbReference>
<dbReference type="Proteomes" id="UP000030680">
    <property type="component" value="Unassembled WGS sequence"/>
</dbReference>
<dbReference type="OrthoDB" id="2438at2759"/>
<dbReference type="Gramene" id="EME29339">
    <property type="protein sequence ID" value="EME29339"/>
    <property type="gene ID" value="Gasu_31700"/>
</dbReference>